<accession>A0ABN2A3A9</accession>
<reference evidence="1 2" key="1">
    <citation type="journal article" date="2019" name="Int. J. Syst. Evol. Microbiol.">
        <title>The Global Catalogue of Microorganisms (GCM) 10K type strain sequencing project: providing services to taxonomists for standard genome sequencing and annotation.</title>
        <authorList>
            <consortium name="The Broad Institute Genomics Platform"/>
            <consortium name="The Broad Institute Genome Sequencing Center for Infectious Disease"/>
            <person name="Wu L."/>
            <person name="Ma J."/>
        </authorList>
    </citation>
    <scope>NUCLEOTIDE SEQUENCE [LARGE SCALE GENOMIC DNA]</scope>
    <source>
        <strain evidence="1 2">JCM 14303</strain>
    </source>
</reference>
<proteinExistence type="predicted"/>
<name>A0ABN2A3A9_9ACTN</name>
<protein>
    <recommendedName>
        <fullName evidence="3">Lipoprotein</fullName>
    </recommendedName>
</protein>
<dbReference type="Proteomes" id="UP001500363">
    <property type="component" value="Unassembled WGS sequence"/>
</dbReference>
<keyword evidence="2" id="KW-1185">Reference proteome</keyword>
<evidence type="ECO:0000313" key="2">
    <source>
        <dbReference type="Proteomes" id="UP001500363"/>
    </source>
</evidence>
<organism evidence="1 2">
    <name type="scientific">Kribbella lupini</name>
    <dbReference type="NCBI Taxonomy" id="291602"/>
    <lineage>
        <taxon>Bacteria</taxon>
        <taxon>Bacillati</taxon>
        <taxon>Actinomycetota</taxon>
        <taxon>Actinomycetes</taxon>
        <taxon>Propionibacteriales</taxon>
        <taxon>Kribbellaceae</taxon>
        <taxon>Kribbella</taxon>
    </lineage>
</organism>
<dbReference type="EMBL" id="BAAANC010000001">
    <property type="protein sequence ID" value="GAA1510581.1"/>
    <property type="molecule type" value="Genomic_DNA"/>
</dbReference>
<evidence type="ECO:0008006" key="3">
    <source>
        <dbReference type="Google" id="ProtNLM"/>
    </source>
</evidence>
<gene>
    <name evidence="1" type="ORF">GCM10009741_04600</name>
</gene>
<sequence>MTLLVALTLSGCSDTAAQGTPSTPSTPRQQINVNEISQVTSLSDLTKRSQAVVVGVAGRRTTTELRSLPVTMTEVAPVKTVAGKLRAGGLTVSQLGSEQVLAPGLAQVMTSGATYLLFLAEETSDGARRTVLAGGRGLYEQRGDQYVYVGGEGSALPATLPVESIESRIPAMTKK</sequence>
<comment type="caution">
    <text evidence="1">The sequence shown here is derived from an EMBL/GenBank/DDBJ whole genome shotgun (WGS) entry which is preliminary data.</text>
</comment>
<evidence type="ECO:0000313" key="1">
    <source>
        <dbReference type="EMBL" id="GAA1510581.1"/>
    </source>
</evidence>